<dbReference type="EMBL" id="MN033777">
    <property type="protein sequence ID" value="QDH87988.1"/>
    <property type="molecule type" value="Genomic_RNA"/>
</dbReference>
<dbReference type="InterPro" id="IPR054457">
    <property type="entry name" value="PhiCb5_coat"/>
</dbReference>
<sequence>MLADPQTVTYATVAKVLPRISTNDSSSEYKLNDSGVVYDLIVSHQFAKRNRITARLKRDSFADDPLIEANNILASATVSFTVDFPSVGVTAVQAQDLSKALTGWLTDATLLKMINGET</sequence>
<organism evidence="1">
    <name type="scientific">Leviviridae sp</name>
    <dbReference type="NCBI Taxonomy" id="2027243"/>
    <lineage>
        <taxon>Viruses</taxon>
        <taxon>Riboviria</taxon>
        <taxon>Orthornavirae</taxon>
        <taxon>Lenarviricota</taxon>
        <taxon>Leviviricetes</taxon>
        <taxon>Norzivirales</taxon>
        <taxon>Fiersviridae</taxon>
    </lineage>
</organism>
<reference evidence="1" key="1">
    <citation type="submission" date="2019-05" db="EMBL/GenBank/DDBJ databases">
        <title>Metatranscriptomic reconstruction reveals RNA viruses with the potential to shape carbon cycling in soil.</title>
        <authorList>
            <person name="Starr E.P."/>
            <person name="Nuccio E."/>
            <person name="Pett-Ridge J."/>
            <person name="Banfield J.F."/>
            <person name="Firestone M.K."/>
        </authorList>
    </citation>
    <scope>NUCLEOTIDE SEQUENCE</scope>
    <source>
        <strain evidence="1">H3_Bulk_41_scaffold_1682</strain>
    </source>
</reference>
<dbReference type="Pfam" id="PF22387">
    <property type="entry name" value="PhiCb5_coat"/>
    <property type="match status" value="1"/>
</dbReference>
<evidence type="ECO:0000313" key="1">
    <source>
        <dbReference type="EMBL" id="QDH87988.1"/>
    </source>
</evidence>
<accession>A0A514D306</accession>
<gene>
    <name evidence="1" type="ORF">H3Bulk411682_000002</name>
</gene>
<protein>
    <submittedName>
        <fullName evidence="1">Uncharacterized protein</fullName>
    </submittedName>
</protein>
<name>A0A514D306_9VIRU</name>
<proteinExistence type="predicted"/>
<dbReference type="Gene3D" id="2.40.160.220">
    <property type="match status" value="1"/>
</dbReference>